<gene>
    <name evidence="1" type="ORF">SAMN06265350_105227</name>
</gene>
<dbReference type="EMBL" id="FXSZ01000005">
    <property type="protein sequence ID" value="SMO66017.1"/>
    <property type="molecule type" value="Genomic_DNA"/>
</dbReference>
<proteinExistence type="predicted"/>
<keyword evidence="2" id="KW-1185">Reference proteome</keyword>
<dbReference type="OrthoDB" id="677610at2"/>
<accession>A0A521D2Z1</accession>
<evidence type="ECO:0000313" key="2">
    <source>
        <dbReference type="Proteomes" id="UP000315971"/>
    </source>
</evidence>
<dbReference type="AlphaFoldDB" id="A0A521D2Z1"/>
<organism evidence="1 2">
    <name type="scientific">Solitalea koreensis</name>
    <dbReference type="NCBI Taxonomy" id="543615"/>
    <lineage>
        <taxon>Bacteria</taxon>
        <taxon>Pseudomonadati</taxon>
        <taxon>Bacteroidota</taxon>
        <taxon>Sphingobacteriia</taxon>
        <taxon>Sphingobacteriales</taxon>
        <taxon>Sphingobacteriaceae</taxon>
        <taxon>Solitalea</taxon>
    </lineage>
</organism>
<protein>
    <submittedName>
        <fullName evidence="1">Uncharacterized protein</fullName>
    </submittedName>
</protein>
<dbReference type="RefSeq" id="WP_142603864.1">
    <property type="nucleotide sequence ID" value="NZ_FXSZ01000005.1"/>
</dbReference>
<dbReference type="Proteomes" id="UP000315971">
    <property type="component" value="Unassembled WGS sequence"/>
</dbReference>
<evidence type="ECO:0000313" key="1">
    <source>
        <dbReference type="EMBL" id="SMO66017.1"/>
    </source>
</evidence>
<name>A0A521D2Z1_9SPHI</name>
<reference evidence="1 2" key="1">
    <citation type="submission" date="2017-05" db="EMBL/GenBank/DDBJ databases">
        <authorList>
            <person name="Varghese N."/>
            <person name="Submissions S."/>
        </authorList>
    </citation>
    <scope>NUCLEOTIDE SEQUENCE [LARGE SCALE GENOMIC DNA]</scope>
    <source>
        <strain evidence="1 2">DSM 21342</strain>
    </source>
</reference>
<sequence>MKNSTVEYYNEELFDWNNMLKSYQGEAESLEGKLFSIIQRNSIPKLAADAEGLMGKIVEVRAEFDYLTQEINQQLTNLQKDKMQGQLTTELIDQQNEIRNKVFEVEKEYIDLKHTSNKFLSEHP</sequence>